<dbReference type="PANTHER" id="PTHR43215:SF14">
    <property type="entry name" value="RADIAL SPOKE HEAD 1 HOMOLOG"/>
    <property type="match status" value="1"/>
</dbReference>
<feature type="region of interest" description="Disordered" evidence="2">
    <location>
        <begin position="109"/>
        <end position="166"/>
    </location>
</feature>
<evidence type="ECO:0000256" key="1">
    <source>
        <dbReference type="ARBA" id="ARBA00022737"/>
    </source>
</evidence>
<accession>A0A7S3R7P6</accession>
<evidence type="ECO:0000256" key="2">
    <source>
        <dbReference type="SAM" id="MobiDB-lite"/>
    </source>
</evidence>
<dbReference type="GO" id="GO:0005634">
    <property type="term" value="C:nucleus"/>
    <property type="evidence" value="ECO:0007669"/>
    <property type="project" value="TreeGrafter"/>
</dbReference>
<dbReference type="EMBL" id="HBIP01032160">
    <property type="protein sequence ID" value="CAE0504508.1"/>
    <property type="molecule type" value="Transcribed_RNA"/>
</dbReference>
<dbReference type="GO" id="GO:0016020">
    <property type="term" value="C:membrane"/>
    <property type="evidence" value="ECO:0007669"/>
    <property type="project" value="UniProtKB-ARBA"/>
</dbReference>
<dbReference type="Gene3D" id="2.20.110.10">
    <property type="entry name" value="Histone H3 K4-specific methyltransferase SET7/9 N-terminal domain"/>
    <property type="match status" value="2"/>
</dbReference>
<proteinExistence type="predicted"/>
<dbReference type="AlphaFoldDB" id="A0A7S3R7P6"/>
<dbReference type="SMART" id="SM00698">
    <property type="entry name" value="MORN"/>
    <property type="match status" value="4"/>
</dbReference>
<dbReference type="GO" id="GO:0031514">
    <property type="term" value="C:motile cilium"/>
    <property type="evidence" value="ECO:0007669"/>
    <property type="project" value="TreeGrafter"/>
</dbReference>
<sequence length="205" mass="22538">MNANEGDAITYEKICFCDGSTYVGTLKGMQPDGLGTCTWKDGNQYDGEWKSGVMHGFGTYIWTSGQRYDGEWKDGRREGIGVKRYADGSTFDGFWKNGKKHGVGVFRPAQAPQHSYGKAGSLQQNMKRPDKEAPRGSLSMQRSSPHAEGSPPPHLQQQQQQQQRPVGQMVGLHIVEGAGHAVHIEQPLLLLQLLASLAETQPRAT</sequence>
<dbReference type="Pfam" id="PF02493">
    <property type="entry name" value="MORN"/>
    <property type="match status" value="4"/>
</dbReference>
<organism evidence="3">
    <name type="scientific">Dunaliella tertiolecta</name>
    <name type="common">Green alga</name>
    <dbReference type="NCBI Taxonomy" id="3047"/>
    <lineage>
        <taxon>Eukaryota</taxon>
        <taxon>Viridiplantae</taxon>
        <taxon>Chlorophyta</taxon>
        <taxon>core chlorophytes</taxon>
        <taxon>Chlorophyceae</taxon>
        <taxon>CS clade</taxon>
        <taxon>Chlamydomonadales</taxon>
        <taxon>Dunaliellaceae</taxon>
        <taxon>Dunaliella</taxon>
    </lineage>
</organism>
<dbReference type="GO" id="GO:0035082">
    <property type="term" value="P:axoneme assembly"/>
    <property type="evidence" value="ECO:0007669"/>
    <property type="project" value="TreeGrafter"/>
</dbReference>
<protein>
    <submittedName>
        <fullName evidence="3">Uncharacterized protein</fullName>
    </submittedName>
</protein>
<reference evidence="3" key="1">
    <citation type="submission" date="2021-01" db="EMBL/GenBank/DDBJ databases">
        <authorList>
            <person name="Corre E."/>
            <person name="Pelletier E."/>
            <person name="Niang G."/>
            <person name="Scheremetjew M."/>
            <person name="Finn R."/>
            <person name="Kale V."/>
            <person name="Holt S."/>
            <person name="Cochrane G."/>
            <person name="Meng A."/>
            <person name="Brown T."/>
            <person name="Cohen L."/>
        </authorList>
    </citation>
    <scope>NUCLEOTIDE SEQUENCE</scope>
    <source>
        <strain evidence="3">CCMP1320</strain>
    </source>
</reference>
<dbReference type="SUPFAM" id="SSF82185">
    <property type="entry name" value="Histone H3 K4-specific methyltransferase SET7/9 N-terminal domain"/>
    <property type="match status" value="1"/>
</dbReference>
<dbReference type="InterPro" id="IPR003409">
    <property type="entry name" value="MORN"/>
</dbReference>
<dbReference type="GO" id="GO:0007286">
    <property type="term" value="P:spermatid development"/>
    <property type="evidence" value="ECO:0007669"/>
    <property type="project" value="TreeGrafter"/>
</dbReference>
<evidence type="ECO:0000313" key="3">
    <source>
        <dbReference type="EMBL" id="CAE0504508.1"/>
    </source>
</evidence>
<keyword evidence="1" id="KW-0677">Repeat</keyword>
<dbReference type="FunFam" id="2.20.110.10:FF:000002">
    <property type="entry name" value="Phosphatidylinositol 4-phosphate 5-kinase 8"/>
    <property type="match status" value="1"/>
</dbReference>
<dbReference type="PANTHER" id="PTHR43215">
    <property type="entry name" value="RADIAL SPOKE HEAD 1 HOMOLOG"/>
    <property type="match status" value="1"/>
</dbReference>
<gene>
    <name evidence="3" type="ORF">DTER00134_LOCUS19581</name>
</gene>
<name>A0A7S3R7P6_DUNTE</name>